<reference evidence="1" key="3">
    <citation type="submission" date="2025-09" db="UniProtKB">
        <authorList>
            <consortium name="Ensembl"/>
        </authorList>
    </citation>
    <scope>IDENTIFICATION</scope>
</reference>
<dbReference type="InParanoid" id="A0A4W6ETB2"/>
<evidence type="ECO:0008006" key="3">
    <source>
        <dbReference type="Google" id="ProtNLM"/>
    </source>
</evidence>
<accession>A0A4W6ETB2</accession>
<evidence type="ECO:0000313" key="1">
    <source>
        <dbReference type="Ensembl" id="ENSLCAP00010042464.1"/>
    </source>
</evidence>
<dbReference type="GeneTree" id="ENSGT00940000180012"/>
<dbReference type="Proteomes" id="UP000314980">
    <property type="component" value="Unassembled WGS sequence"/>
</dbReference>
<organism evidence="1 2">
    <name type="scientific">Lates calcarifer</name>
    <name type="common">Barramundi</name>
    <name type="synonym">Holocentrus calcarifer</name>
    <dbReference type="NCBI Taxonomy" id="8187"/>
    <lineage>
        <taxon>Eukaryota</taxon>
        <taxon>Metazoa</taxon>
        <taxon>Chordata</taxon>
        <taxon>Craniata</taxon>
        <taxon>Vertebrata</taxon>
        <taxon>Euteleostomi</taxon>
        <taxon>Actinopterygii</taxon>
        <taxon>Neopterygii</taxon>
        <taxon>Teleostei</taxon>
        <taxon>Neoteleostei</taxon>
        <taxon>Acanthomorphata</taxon>
        <taxon>Carangaria</taxon>
        <taxon>Carangaria incertae sedis</taxon>
        <taxon>Centropomidae</taxon>
        <taxon>Lates</taxon>
    </lineage>
</organism>
<reference evidence="1" key="2">
    <citation type="submission" date="2025-08" db="UniProtKB">
        <authorList>
            <consortium name="Ensembl"/>
        </authorList>
    </citation>
    <scope>IDENTIFICATION</scope>
</reference>
<evidence type="ECO:0000313" key="2">
    <source>
        <dbReference type="Proteomes" id="UP000314980"/>
    </source>
</evidence>
<name>A0A4W6ETB2_LATCA</name>
<proteinExistence type="predicted"/>
<keyword evidence="2" id="KW-1185">Reference proteome</keyword>
<sequence>MMSLQVEQRINNTFLVKLNKTAAESFRTLNGEHSISRARVFEWLKRFSEGREDVQDDERSGIRMRAEMVSIDKETVRQILHENLNMTKVSFWPRNKSQCLITLTSNLTV</sequence>
<reference evidence="2" key="1">
    <citation type="submission" date="2015-09" db="EMBL/GenBank/DDBJ databases">
        <authorList>
            <person name="Sai Rama Sridatta P."/>
        </authorList>
    </citation>
    <scope>NUCLEOTIDE SEQUENCE [LARGE SCALE GENOMIC DNA]</scope>
</reference>
<dbReference type="InterPro" id="IPR052709">
    <property type="entry name" value="Transposase-MT_Hybrid"/>
</dbReference>
<protein>
    <recommendedName>
        <fullName evidence="3">Mos1 transposase HTH domain-containing protein</fullName>
    </recommendedName>
</protein>
<dbReference type="PANTHER" id="PTHR46060:SF3">
    <property type="entry name" value="PROTEIN GVQW3"/>
    <property type="match status" value="1"/>
</dbReference>
<dbReference type="PANTHER" id="PTHR46060">
    <property type="entry name" value="MARINER MOS1 TRANSPOSASE-LIKE PROTEIN"/>
    <property type="match status" value="1"/>
</dbReference>
<dbReference type="Gene3D" id="1.10.10.1450">
    <property type="match status" value="1"/>
</dbReference>
<dbReference type="AlphaFoldDB" id="A0A4W6ETB2"/>
<dbReference type="Ensembl" id="ENSLCAT00010043514.1">
    <property type="protein sequence ID" value="ENSLCAP00010042464.1"/>
    <property type="gene ID" value="ENSLCAG00010019843.1"/>
</dbReference>